<evidence type="ECO:0000313" key="8">
    <source>
        <dbReference type="Proteomes" id="UP000708576"/>
    </source>
</evidence>
<comment type="subcellular location">
    <subcellularLocation>
        <location evidence="1">Cell outer membrane</location>
    </subcellularLocation>
</comment>
<comment type="caution">
    <text evidence="7">The sequence shown here is derived from an EMBL/GenBank/DDBJ whole genome shotgun (WGS) entry which is preliminary data.</text>
</comment>
<feature type="coiled-coil region" evidence="6">
    <location>
        <begin position="146"/>
        <end position="173"/>
    </location>
</feature>
<evidence type="ECO:0000256" key="2">
    <source>
        <dbReference type="ARBA" id="ARBA00022452"/>
    </source>
</evidence>
<evidence type="ECO:0000256" key="4">
    <source>
        <dbReference type="ARBA" id="ARBA00023136"/>
    </source>
</evidence>
<evidence type="ECO:0000256" key="1">
    <source>
        <dbReference type="ARBA" id="ARBA00004442"/>
    </source>
</evidence>
<keyword evidence="3" id="KW-0812">Transmembrane</keyword>
<proteinExistence type="predicted"/>
<reference evidence="7 8" key="1">
    <citation type="journal article" date="2015" name="Int. J. Syst. Evol. Microbiol.">
        <title>Carboxylicivirga linearis sp. nov., isolated from a sea cucumber culture pond.</title>
        <authorList>
            <person name="Wang F.Q."/>
            <person name="Zhou Y.X."/>
            <person name="Lin X.Z."/>
            <person name="Chen G.J."/>
            <person name="Du Z.J."/>
        </authorList>
    </citation>
    <scope>NUCLEOTIDE SEQUENCE [LARGE SCALE GENOMIC DNA]</scope>
    <source>
        <strain evidence="7 8">FB218</strain>
    </source>
</reference>
<evidence type="ECO:0000313" key="7">
    <source>
        <dbReference type="EMBL" id="MBS2100466.1"/>
    </source>
</evidence>
<dbReference type="InterPro" id="IPR051906">
    <property type="entry name" value="TolC-like"/>
</dbReference>
<name>A0ABS5K1Q3_9BACT</name>
<organism evidence="7 8">
    <name type="scientific">Carboxylicivirga linearis</name>
    <dbReference type="NCBI Taxonomy" id="1628157"/>
    <lineage>
        <taxon>Bacteria</taxon>
        <taxon>Pseudomonadati</taxon>
        <taxon>Bacteroidota</taxon>
        <taxon>Bacteroidia</taxon>
        <taxon>Marinilabiliales</taxon>
        <taxon>Marinilabiliaceae</taxon>
        <taxon>Carboxylicivirga</taxon>
    </lineage>
</organism>
<dbReference type="Gene3D" id="1.20.1600.10">
    <property type="entry name" value="Outer membrane efflux proteins (OEP)"/>
    <property type="match status" value="1"/>
</dbReference>
<gene>
    <name evidence="7" type="ORF">KEM10_19425</name>
</gene>
<dbReference type="EMBL" id="JAGUCO010000023">
    <property type="protein sequence ID" value="MBS2100466.1"/>
    <property type="molecule type" value="Genomic_DNA"/>
</dbReference>
<keyword evidence="6" id="KW-0175">Coiled coil</keyword>
<dbReference type="SUPFAM" id="SSF56954">
    <property type="entry name" value="Outer membrane efflux proteins (OEP)"/>
    <property type="match status" value="1"/>
</dbReference>
<dbReference type="PANTHER" id="PTHR30026">
    <property type="entry name" value="OUTER MEMBRANE PROTEIN TOLC"/>
    <property type="match status" value="1"/>
</dbReference>
<evidence type="ECO:0000256" key="6">
    <source>
        <dbReference type="SAM" id="Coils"/>
    </source>
</evidence>
<protein>
    <submittedName>
        <fullName evidence="7">TolC family protein</fullName>
    </submittedName>
</protein>
<keyword evidence="8" id="KW-1185">Reference proteome</keyword>
<evidence type="ECO:0000256" key="5">
    <source>
        <dbReference type="ARBA" id="ARBA00023237"/>
    </source>
</evidence>
<dbReference type="RefSeq" id="WP_212218359.1">
    <property type="nucleotide sequence ID" value="NZ_JAGUCO010000023.1"/>
</dbReference>
<keyword evidence="4" id="KW-0472">Membrane</keyword>
<evidence type="ECO:0000256" key="3">
    <source>
        <dbReference type="ARBA" id="ARBA00022692"/>
    </source>
</evidence>
<dbReference type="PANTHER" id="PTHR30026:SF20">
    <property type="entry name" value="OUTER MEMBRANE PROTEIN TOLC"/>
    <property type="match status" value="1"/>
</dbReference>
<sequence>MRLLFVIVLILSGLTMKAQTITLEECLRLSRENYPLISDFENLDKQLEFRLKALNTNYYPKLDATLQYTWQNDVPGFDSPAPGFEVPKAPKEQYKAYVDVRQTIYDGGMTKAAKLLEESQKLTERQSVEVQLYAIRTKVIESYFLLLTLNQQLAQLEYNQEILQQRLDEMTVAVKNGMLLQSEADLFEVELLNVEQNKYAIQEGQKAALEILHELTGSDFSLNEEFLVPVTLANKERPEYTLFEAQQNQLGDYQHLKGRQRIPVVAGFGQLGYGNPGYNMLKDELATFYMVGVSLKWNIWDWKATSNEKQIIQLQTESVKIQEATFTKNLSLAEKEIKSSIRKLDKVLEKDDDIILLREKITKARQSQMNNGTVTAADYIKEFNAESMARLAKEIHLIEKTKAQVELSELGIKQNLETKAQ</sequence>
<dbReference type="Proteomes" id="UP000708576">
    <property type="component" value="Unassembled WGS sequence"/>
</dbReference>
<keyword evidence="2" id="KW-1134">Transmembrane beta strand</keyword>
<accession>A0ABS5K1Q3</accession>
<keyword evidence="5" id="KW-0998">Cell outer membrane</keyword>